<evidence type="ECO:0000313" key="9">
    <source>
        <dbReference type="Proteomes" id="UP000473826"/>
    </source>
</evidence>
<evidence type="ECO:0000256" key="3">
    <source>
        <dbReference type="ARBA" id="ARBA00022692"/>
    </source>
</evidence>
<feature type="transmembrane region" description="Helical" evidence="6">
    <location>
        <begin position="373"/>
        <end position="395"/>
    </location>
</feature>
<feature type="transmembrane region" description="Helical" evidence="6">
    <location>
        <begin position="407"/>
        <end position="427"/>
    </location>
</feature>
<feature type="transmembrane region" description="Helical" evidence="6">
    <location>
        <begin position="92"/>
        <end position="110"/>
    </location>
</feature>
<sequence length="501" mass="55534">MATTDYKDEKHYVEGSPPAVAAGKFAGDVTEGSVSDDYEAQDVNIKRLIRKVDIRLVPWLALLYLLSFLDRSNIGNANLFGLSKHLGLSSTQYGACLAIFFAFYVIFEVPSNMVMKAWRPSMWLPIIMIAWGVVMIGMGFVQNFVGLFVTRIFLGITEAGLFPGVSFYLTQWYRRFEISMRIALFFSAATAAGAFGGLLARLINLMDGTAGYEGWRWIFILEGILTVVVAVVSFWMLHDYPDTAKFLTEAERHVLQTRLRLDNDGCSHEYKTKFIWDAFTDWKVWAFSVMFHGTLTPLYTFSLFSPTLVAALGYTAARAQLMSVPPYVAAAFCTVFSGWLSDKLQRRGLVVICFAFVAALGYILLLADVNNGANYTGLFLAACGVYPLIPVVVAWGSNNCGGSLKKGVATAIIVSFGNLGGIISSFIYPKEDGPRYIKGHAVCLGYCGIVIVMAVIMWIYCARANAKKAARNAARDHPWTEAEKKTFEDDGDHVDWFVYAI</sequence>
<protein>
    <recommendedName>
        <fullName evidence="7">Major facilitator superfamily (MFS) profile domain-containing protein</fullName>
    </recommendedName>
</protein>
<reference evidence="8 9" key="1">
    <citation type="journal article" date="2019" name="PLoS Genet.">
        <title>Convergent evolution of linked mating-type loci in basidiomycete fungi.</title>
        <authorList>
            <person name="Sun S."/>
            <person name="Coelho M.A."/>
            <person name="Heitman J."/>
            <person name="Nowrousian M."/>
        </authorList>
    </citation>
    <scope>NUCLEOTIDE SEQUENCE [LARGE SCALE GENOMIC DNA]</scope>
    <source>
        <strain evidence="8 9">CBS 4282</strain>
    </source>
</reference>
<dbReference type="Proteomes" id="UP000473826">
    <property type="component" value="Unassembled WGS sequence"/>
</dbReference>
<comment type="caution">
    <text evidence="8">The sequence shown here is derived from an EMBL/GenBank/DDBJ whole genome shotgun (WGS) entry which is preliminary data.</text>
</comment>
<keyword evidence="3 6" id="KW-0812">Transmembrane</keyword>
<dbReference type="Pfam" id="PF07690">
    <property type="entry name" value="MFS_1"/>
    <property type="match status" value="1"/>
</dbReference>
<dbReference type="GO" id="GO:0016020">
    <property type="term" value="C:membrane"/>
    <property type="evidence" value="ECO:0007669"/>
    <property type="project" value="UniProtKB-SubCell"/>
</dbReference>
<evidence type="ECO:0000256" key="4">
    <source>
        <dbReference type="ARBA" id="ARBA00022989"/>
    </source>
</evidence>
<comment type="subcellular location">
    <subcellularLocation>
        <location evidence="1">Membrane</location>
        <topology evidence="1">Multi-pass membrane protein</topology>
    </subcellularLocation>
</comment>
<dbReference type="AlphaFoldDB" id="A0A7D8V256"/>
<dbReference type="InterPro" id="IPR011701">
    <property type="entry name" value="MFS"/>
</dbReference>
<evidence type="ECO:0000256" key="2">
    <source>
        <dbReference type="ARBA" id="ARBA00022448"/>
    </source>
</evidence>
<dbReference type="EMBL" id="QKWK01000003">
    <property type="protein sequence ID" value="TXT12802.1"/>
    <property type="molecule type" value="Genomic_DNA"/>
</dbReference>
<feature type="transmembrane region" description="Helical" evidence="6">
    <location>
        <begin position="182"/>
        <end position="203"/>
    </location>
</feature>
<dbReference type="OrthoDB" id="2962993at2759"/>
<evidence type="ECO:0000259" key="7">
    <source>
        <dbReference type="PROSITE" id="PS50850"/>
    </source>
</evidence>
<keyword evidence="2" id="KW-0813">Transport</keyword>
<feature type="transmembrane region" description="Helical" evidence="6">
    <location>
        <begin position="348"/>
        <end position="367"/>
    </location>
</feature>
<feature type="transmembrane region" description="Helical" evidence="6">
    <location>
        <begin position="439"/>
        <end position="461"/>
    </location>
</feature>
<evidence type="ECO:0000256" key="5">
    <source>
        <dbReference type="ARBA" id="ARBA00023136"/>
    </source>
</evidence>
<evidence type="ECO:0000256" key="1">
    <source>
        <dbReference type="ARBA" id="ARBA00004141"/>
    </source>
</evidence>
<dbReference type="PROSITE" id="PS50850">
    <property type="entry name" value="MFS"/>
    <property type="match status" value="1"/>
</dbReference>
<dbReference type="Gene3D" id="1.20.1250.20">
    <property type="entry name" value="MFS general substrate transporter like domains"/>
    <property type="match status" value="2"/>
</dbReference>
<proteinExistence type="predicted"/>
<feature type="transmembrane region" description="Helical" evidence="6">
    <location>
        <begin position="122"/>
        <end position="142"/>
    </location>
</feature>
<accession>A0A7D8V256</accession>
<dbReference type="InterPro" id="IPR020846">
    <property type="entry name" value="MFS_dom"/>
</dbReference>
<name>A0A7D8V256_VANHU</name>
<feature type="transmembrane region" description="Helical" evidence="6">
    <location>
        <begin position="56"/>
        <end position="72"/>
    </location>
</feature>
<evidence type="ECO:0000256" key="6">
    <source>
        <dbReference type="SAM" id="Phobius"/>
    </source>
</evidence>
<evidence type="ECO:0000313" key="8">
    <source>
        <dbReference type="EMBL" id="TXT12802.1"/>
    </source>
</evidence>
<feature type="transmembrane region" description="Helical" evidence="6">
    <location>
        <begin position="323"/>
        <end position="341"/>
    </location>
</feature>
<keyword evidence="9" id="KW-1185">Reference proteome</keyword>
<gene>
    <name evidence="8" type="ORF">VHUM_01203</name>
</gene>
<feature type="domain" description="Major facilitator superfamily (MFS) profile" evidence="7">
    <location>
        <begin position="56"/>
        <end position="465"/>
    </location>
</feature>
<dbReference type="GO" id="GO:0022857">
    <property type="term" value="F:transmembrane transporter activity"/>
    <property type="evidence" value="ECO:0007669"/>
    <property type="project" value="InterPro"/>
</dbReference>
<keyword evidence="4 6" id="KW-1133">Transmembrane helix</keyword>
<organism evidence="8 9">
    <name type="scientific">Vanrija humicola</name>
    <name type="common">Yeast</name>
    <name type="synonym">Cryptococcus humicola</name>
    <dbReference type="NCBI Taxonomy" id="5417"/>
    <lineage>
        <taxon>Eukaryota</taxon>
        <taxon>Fungi</taxon>
        <taxon>Dikarya</taxon>
        <taxon>Basidiomycota</taxon>
        <taxon>Agaricomycotina</taxon>
        <taxon>Tremellomycetes</taxon>
        <taxon>Trichosporonales</taxon>
        <taxon>Trichosporonaceae</taxon>
        <taxon>Vanrija</taxon>
    </lineage>
</organism>
<dbReference type="FunFam" id="1.20.1250.20:FF:000068">
    <property type="entry name" value="MFS general substrate transporter"/>
    <property type="match status" value="1"/>
</dbReference>
<dbReference type="InterPro" id="IPR036259">
    <property type="entry name" value="MFS_trans_sf"/>
</dbReference>
<keyword evidence="5 6" id="KW-0472">Membrane</keyword>
<dbReference type="PANTHER" id="PTHR43791:SF57">
    <property type="entry name" value="MAJOR FACILITATOR SUPERFAMILY (MFS) PROFILE DOMAIN-CONTAINING PROTEIN"/>
    <property type="match status" value="1"/>
</dbReference>
<dbReference type="SUPFAM" id="SSF103473">
    <property type="entry name" value="MFS general substrate transporter"/>
    <property type="match status" value="1"/>
</dbReference>
<feature type="transmembrane region" description="Helical" evidence="6">
    <location>
        <begin position="148"/>
        <end position="170"/>
    </location>
</feature>
<dbReference type="FunFam" id="1.20.1250.20:FF:000034">
    <property type="entry name" value="MFS general substrate transporter"/>
    <property type="match status" value="1"/>
</dbReference>
<feature type="transmembrane region" description="Helical" evidence="6">
    <location>
        <begin position="215"/>
        <end position="237"/>
    </location>
</feature>
<dbReference type="PANTHER" id="PTHR43791">
    <property type="entry name" value="PERMEASE-RELATED"/>
    <property type="match status" value="1"/>
</dbReference>